<comment type="caution">
    <text evidence="2">The sequence shown here is derived from an EMBL/GenBank/DDBJ whole genome shotgun (WGS) entry which is preliminary data.</text>
</comment>
<dbReference type="EMBL" id="ASPP01044165">
    <property type="protein sequence ID" value="ETN99358.1"/>
    <property type="molecule type" value="Genomic_DNA"/>
</dbReference>
<reference evidence="2 3" key="1">
    <citation type="journal article" date="2013" name="Curr. Biol.">
        <title>The Genome of the Foraminiferan Reticulomyxa filosa.</title>
        <authorList>
            <person name="Glockner G."/>
            <person name="Hulsmann N."/>
            <person name="Schleicher M."/>
            <person name="Noegel A.A."/>
            <person name="Eichinger L."/>
            <person name="Gallinger C."/>
            <person name="Pawlowski J."/>
            <person name="Sierra R."/>
            <person name="Euteneuer U."/>
            <person name="Pillet L."/>
            <person name="Moustafa A."/>
            <person name="Platzer M."/>
            <person name="Groth M."/>
            <person name="Szafranski K."/>
            <person name="Schliwa M."/>
        </authorList>
    </citation>
    <scope>NUCLEOTIDE SEQUENCE [LARGE SCALE GENOMIC DNA]</scope>
</reference>
<accession>X6LCV9</accession>
<organism evidence="2 3">
    <name type="scientific">Reticulomyxa filosa</name>
    <dbReference type="NCBI Taxonomy" id="46433"/>
    <lineage>
        <taxon>Eukaryota</taxon>
        <taxon>Sar</taxon>
        <taxon>Rhizaria</taxon>
        <taxon>Retaria</taxon>
        <taxon>Foraminifera</taxon>
        <taxon>Monothalamids</taxon>
        <taxon>Reticulomyxidae</taxon>
        <taxon>Reticulomyxa</taxon>
    </lineage>
</organism>
<protein>
    <submittedName>
        <fullName evidence="2">Uncharacterized protein</fullName>
    </submittedName>
</protein>
<evidence type="ECO:0000313" key="3">
    <source>
        <dbReference type="Proteomes" id="UP000023152"/>
    </source>
</evidence>
<feature type="region of interest" description="Disordered" evidence="1">
    <location>
        <begin position="1"/>
        <end position="54"/>
    </location>
</feature>
<sequence>MLGGQMGKKLEDAEEEEEEESEYVTPGGDDQRKDKDKDNTGMMNTLDRTKENRLSVAEAVTTTTERTQVVSYGLKVELTKSVDEASDTAEPLDKTSSSLVFILRNDQEKVKYMKKASQLMQEFGYSEEETNLKSAELVLSEQGRAMVMTMMMMRMKMNCKKR</sequence>
<name>X6LCV9_RETFI</name>
<proteinExistence type="predicted"/>
<dbReference type="Proteomes" id="UP000023152">
    <property type="component" value="Unassembled WGS sequence"/>
</dbReference>
<dbReference type="AlphaFoldDB" id="X6LCV9"/>
<feature type="compositionally biased region" description="Basic and acidic residues" evidence="1">
    <location>
        <begin position="29"/>
        <end position="39"/>
    </location>
</feature>
<evidence type="ECO:0000313" key="2">
    <source>
        <dbReference type="EMBL" id="ETN99358.1"/>
    </source>
</evidence>
<keyword evidence="3" id="KW-1185">Reference proteome</keyword>
<feature type="compositionally biased region" description="Acidic residues" evidence="1">
    <location>
        <begin position="12"/>
        <end position="22"/>
    </location>
</feature>
<evidence type="ECO:0000256" key="1">
    <source>
        <dbReference type="SAM" id="MobiDB-lite"/>
    </source>
</evidence>
<gene>
    <name evidence="2" type="ORF">RFI_38123</name>
</gene>